<organism evidence="3 4">
    <name type="scientific">Sphingobacterium deserti</name>
    <dbReference type="NCBI Taxonomy" id="1229276"/>
    <lineage>
        <taxon>Bacteria</taxon>
        <taxon>Pseudomonadati</taxon>
        <taxon>Bacteroidota</taxon>
        <taxon>Sphingobacteriia</taxon>
        <taxon>Sphingobacteriales</taxon>
        <taxon>Sphingobacteriaceae</taxon>
        <taxon>Sphingobacterium</taxon>
    </lineage>
</organism>
<keyword evidence="4" id="KW-1185">Reference proteome</keyword>
<dbReference type="AlphaFoldDB" id="A0A0B8T0C0"/>
<evidence type="ECO:0000256" key="2">
    <source>
        <dbReference type="ARBA" id="ARBA00022737"/>
    </source>
</evidence>
<dbReference type="SUPFAM" id="SSF117281">
    <property type="entry name" value="Kelch motif"/>
    <property type="match status" value="1"/>
</dbReference>
<dbReference type="Gene3D" id="2.120.10.80">
    <property type="entry name" value="Kelch-type beta propeller"/>
    <property type="match status" value="1"/>
</dbReference>
<dbReference type="EMBL" id="JJMU01000033">
    <property type="protein sequence ID" value="KGE13942.1"/>
    <property type="molecule type" value="Genomic_DNA"/>
</dbReference>
<reference evidence="4" key="1">
    <citation type="submission" date="2014-04" db="EMBL/GenBank/DDBJ databases">
        <title>Whole-Genome optical mapping and complete genome sequence of Sphingobacterium deserti sp. nov., a new spaces isolated from desert in the west of China.</title>
        <authorList>
            <person name="Teng C."/>
            <person name="Zhou Z."/>
            <person name="Li X."/>
            <person name="Chen M."/>
            <person name="Lin M."/>
            <person name="Wang L."/>
            <person name="Su S."/>
            <person name="Zhang C."/>
            <person name="Zhang W."/>
        </authorList>
    </citation>
    <scope>NUCLEOTIDE SEQUENCE [LARGE SCALE GENOMIC DNA]</scope>
    <source>
        <strain evidence="4">ACCC05744</strain>
    </source>
</reference>
<dbReference type="Pfam" id="PF24996">
    <property type="entry name" value="NANM"/>
    <property type="match status" value="2"/>
</dbReference>
<keyword evidence="2" id="KW-0677">Repeat</keyword>
<dbReference type="Proteomes" id="UP000031802">
    <property type="component" value="Unassembled WGS sequence"/>
</dbReference>
<dbReference type="PATRIC" id="fig|1229276.3.peg.2415"/>
<protein>
    <submittedName>
        <fullName evidence="3">Kelch repeat type 1-containing protein</fullName>
    </submittedName>
</protein>
<proteinExistence type="predicted"/>
<comment type="caution">
    <text evidence="3">The sequence shown here is derived from an EMBL/GenBank/DDBJ whole genome shotgun (WGS) entry which is preliminary data.</text>
</comment>
<evidence type="ECO:0000313" key="3">
    <source>
        <dbReference type="EMBL" id="KGE13942.1"/>
    </source>
</evidence>
<dbReference type="InterPro" id="IPR015915">
    <property type="entry name" value="Kelch-typ_b-propeller"/>
</dbReference>
<sequence>MVGLQSCNTQYAPGNWSWEELPAVPDDIGFAGAFAGTVDGGLVVAGGANFPDGKLPAAGGVKQWTDRVFRWEEQKQRWTVLGRLPMALGYGASASFDGKLYIAGGSHGGGHTDKVYCLRFSNTGVTSEELPQLPQTLANTGSVLVGAVWYVLGGIGTADAQYASNGCYALDLLQPNKGWQVCPPVPGKGRMLAVVGTDGEALYVFSGVALVAGQREYLRDAYRYSSVDGWQPLPDLKSAVAAAPSPAYYGQGRFYIFGGDDGALVNMSSGRDHPGFSKLIRVFDPTVSRWSVAGEMTLSTQGATPHSSGKLEAPVTTTGVLSATGVTLVMGEVRPGIRTTRVLKGSMAKD</sequence>
<reference evidence="3 4" key="2">
    <citation type="journal article" date="2015" name="PLoS ONE">
        <title>Whole-Genome Optical Mapping and Finished Genome Sequence of Sphingobacterium deserti sp. nov., a New Species Isolated from the Western Desert of China.</title>
        <authorList>
            <person name="Teng C."/>
            <person name="Zhou Z."/>
            <person name="Molnar I."/>
            <person name="Li X."/>
            <person name="Tang R."/>
            <person name="Chen M."/>
            <person name="Wang L."/>
            <person name="Su S."/>
            <person name="Zhang W."/>
            <person name="Lin M."/>
        </authorList>
    </citation>
    <scope>NUCLEOTIDE SEQUENCE [LARGE SCALE GENOMIC DNA]</scope>
    <source>
        <strain evidence="4">ACCC05744</strain>
    </source>
</reference>
<evidence type="ECO:0000256" key="1">
    <source>
        <dbReference type="ARBA" id="ARBA00022441"/>
    </source>
</evidence>
<evidence type="ECO:0000313" key="4">
    <source>
        <dbReference type="Proteomes" id="UP000031802"/>
    </source>
</evidence>
<dbReference type="eggNOG" id="COG3055">
    <property type="taxonomic scope" value="Bacteria"/>
</dbReference>
<dbReference type="PANTHER" id="PTHR46344:SF27">
    <property type="entry name" value="KELCH REPEAT SUPERFAMILY PROTEIN"/>
    <property type="match status" value="1"/>
</dbReference>
<dbReference type="PANTHER" id="PTHR46344">
    <property type="entry name" value="OS02G0202900 PROTEIN"/>
    <property type="match status" value="1"/>
</dbReference>
<gene>
    <name evidence="3" type="ORF">DI53_2354</name>
</gene>
<accession>A0A0B8T0C0</accession>
<dbReference type="STRING" id="1229276.DI53_2354"/>
<keyword evidence="1" id="KW-0880">Kelch repeat</keyword>
<dbReference type="InterPro" id="IPR056734">
    <property type="entry name" value="NANM"/>
</dbReference>
<name>A0A0B8T0C0_9SPHI</name>